<dbReference type="GO" id="GO:0043041">
    <property type="term" value="P:amino acid activation for nonribosomal peptide biosynthetic process"/>
    <property type="evidence" value="ECO:0007669"/>
    <property type="project" value="TreeGrafter"/>
</dbReference>
<dbReference type="PROSITE" id="PS00455">
    <property type="entry name" value="AMP_BINDING"/>
    <property type="match status" value="1"/>
</dbReference>
<dbReference type="GO" id="GO:0008610">
    <property type="term" value="P:lipid biosynthetic process"/>
    <property type="evidence" value="ECO:0007669"/>
    <property type="project" value="UniProtKB-ARBA"/>
</dbReference>
<evidence type="ECO:0000256" key="4">
    <source>
        <dbReference type="ARBA" id="ARBA00022553"/>
    </source>
</evidence>
<evidence type="ECO:0000259" key="5">
    <source>
        <dbReference type="PROSITE" id="PS50075"/>
    </source>
</evidence>
<dbReference type="InterPro" id="IPR020459">
    <property type="entry name" value="AMP-binding"/>
</dbReference>
<dbReference type="FunFam" id="2.30.38.10:FF:000001">
    <property type="entry name" value="Non-ribosomal peptide synthetase PvdI"/>
    <property type="match status" value="1"/>
</dbReference>
<organism evidence="6 7">
    <name type="scientific">Romeriopsis navalis LEGE 11480</name>
    <dbReference type="NCBI Taxonomy" id="2777977"/>
    <lineage>
        <taxon>Bacteria</taxon>
        <taxon>Bacillati</taxon>
        <taxon>Cyanobacteriota</taxon>
        <taxon>Cyanophyceae</taxon>
        <taxon>Leptolyngbyales</taxon>
        <taxon>Leptolyngbyaceae</taxon>
        <taxon>Romeriopsis</taxon>
        <taxon>Romeriopsis navalis</taxon>
    </lineage>
</organism>
<dbReference type="Gene3D" id="3.40.50.980">
    <property type="match status" value="2"/>
</dbReference>
<dbReference type="InterPro" id="IPR000873">
    <property type="entry name" value="AMP-dep_synth/lig_dom"/>
</dbReference>
<name>A0A928VRQ5_9CYAN</name>
<dbReference type="Gene3D" id="3.30.559.10">
    <property type="entry name" value="Chloramphenicol acetyltransferase-like domain"/>
    <property type="match status" value="1"/>
</dbReference>
<dbReference type="FunFam" id="3.40.50.12780:FF:000012">
    <property type="entry name" value="Non-ribosomal peptide synthetase"/>
    <property type="match status" value="1"/>
</dbReference>
<comment type="similarity">
    <text evidence="2">Belongs to the ATP-dependent AMP-binding enzyme family.</text>
</comment>
<proteinExistence type="inferred from homology"/>
<dbReference type="AlphaFoldDB" id="A0A928VRQ5"/>
<feature type="domain" description="Carrier" evidence="5">
    <location>
        <begin position="1019"/>
        <end position="1094"/>
    </location>
</feature>
<dbReference type="Gene3D" id="3.30.559.30">
    <property type="entry name" value="Nonribosomal peptide synthetase, condensation domain"/>
    <property type="match status" value="1"/>
</dbReference>
<dbReference type="InterPro" id="IPR025110">
    <property type="entry name" value="AMP-bd_C"/>
</dbReference>
<dbReference type="EMBL" id="JADEXQ010000061">
    <property type="protein sequence ID" value="MBE9031360.1"/>
    <property type="molecule type" value="Genomic_DNA"/>
</dbReference>
<protein>
    <submittedName>
        <fullName evidence="6">Amino acid adenylation domain-containing protein</fullName>
    </submittedName>
</protein>
<dbReference type="GO" id="GO:0005737">
    <property type="term" value="C:cytoplasm"/>
    <property type="evidence" value="ECO:0007669"/>
    <property type="project" value="TreeGrafter"/>
</dbReference>
<dbReference type="PROSITE" id="PS50075">
    <property type="entry name" value="CARRIER"/>
    <property type="match status" value="1"/>
</dbReference>
<dbReference type="SUPFAM" id="SSF52777">
    <property type="entry name" value="CoA-dependent acyltransferases"/>
    <property type="match status" value="2"/>
</dbReference>
<dbReference type="FunFam" id="1.10.1200.10:FF:000005">
    <property type="entry name" value="Nonribosomal peptide synthetase 1"/>
    <property type="match status" value="1"/>
</dbReference>
<dbReference type="InterPro" id="IPR009081">
    <property type="entry name" value="PP-bd_ACP"/>
</dbReference>
<keyword evidence="7" id="KW-1185">Reference proteome</keyword>
<dbReference type="FunFam" id="3.40.50.980:FF:000001">
    <property type="entry name" value="Non-ribosomal peptide synthetase"/>
    <property type="match status" value="1"/>
</dbReference>
<dbReference type="PRINTS" id="PR00154">
    <property type="entry name" value="AMPBINDING"/>
</dbReference>
<dbReference type="InterPro" id="IPR020845">
    <property type="entry name" value="AMP-binding_CS"/>
</dbReference>
<evidence type="ECO:0000313" key="7">
    <source>
        <dbReference type="Proteomes" id="UP000625316"/>
    </source>
</evidence>
<dbReference type="Proteomes" id="UP000625316">
    <property type="component" value="Unassembled WGS sequence"/>
</dbReference>
<dbReference type="GO" id="GO:0003824">
    <property type="term" value="F:catalytic activity"/>
    <property type="evidence" value="ECO:0007669"/>
    <property type="project" value="InterPro"/>
</dbReference>
<dbReference type="CDD" id="cd19531">
    <property type="entry name" value="LCL_NRPS-like"/>
    <property type="match status" value="1"/>
</dbReference>
<reference evidence="6" key="1">
    <citation type="submission" date="2020-10" db="EMBL/GenBank/DDBJ databases">
        <authorList>
            <person name="Castelo-Branco R."/>
            <person name="Eusebio N."/>
            <person name="Adriana R."/>
            <person name="Vieira A."/>
            <person name="Brugerolle De Fraissinette N."/>
            <person name="Rezende De Castro R."/>
            <person name="Schneider M.P."/>
            <person name="Vasconcelos V."/>
            <person name="Leao P.N."/>
        </authorList>
    </citation>
    <scope>NUCLEOTIDE SEQUENCE</scope>
    <source>
        <strain evidence="6">LEGE 11480</strain>
    </source>
</reference>
<dbReference type="SUPFAM" id="SSF56801">
    <property type="entry name" value="Acetyl-CoA synthetase-like"/>
    <property type="match status" value="1"/>
</dbReference>
<dbReference type="CDD" id="cd05930">
    <property type="entry name" value="A_NRPS"/>
    <property type="match status" value="1"/>
</dbReference>
<dbReference type="InterPro" id="IPR001242">
    <property type="entry name" value="Condensation_dom"/>
</dbReference>
<sequence length="1097" mass="123236">MSEHSKQESLQGEALKQALIQQQLKKAAAGRLSLSDRILPDETSDNIPLSAAQKRIWLMQQLEPDVAFANRPLAIRFQGMLDLQVLEQSLSTILQRHEALRTIFPSQAGEPVQQVLAPWYLTPDVIDLQSFPPEHRESEAIRLAQVEAQKPFDLATGPLIRGMLLLLSESDHILLLLMHHIVFDGWSEGLLLQELRSLYGAIATNQDPILPELPIQYKDFSWWQQKRLKTALLEKQLSYWQQQLGRHATMLELTPDSPRSAARTFRAQSQVLLLPQPLTQTLKQLSQREGVTLFMTLLTALQILLNRYTGQEQIAVGVPVAGRNRVETEALIGVFMNTLVLQSDLSGNPTFRAVLGQVRQICLEAFTHQELPFEKLVEALQPARVANRWPLFQVMFNFRNMPQTKDIRTDSLTITPFDFAGGMIGGLDLSLEIEAGTEGLQCKFTYPVELFEASTMQRLGQHFRGLLESIVHDPNQSIGTVPFMTPSERHQVLTEWNATHVAYPDGFRVHELVEAQADRTPTATAVVFADQRLTYQQLNQAANQLAHYLKTQGVSPGMTLGICVERSLEMVVGLLATLKAGAAYVPLDPEYPQERLAFMLQDSGVSILLTQHHLRTLIPDCQARVLCLESDAYLWTSLDQANPSCDISADDLVYIMYTSGTTGQPKGVMISHHAACNHLYWRQDYFGLETSDRVLQKASLNFDDSFWEIFEPLTVGAQLVITQPGEHGNIPYLIETIIQHQITALCLVPSLLQVFVEDADVERCTTLRRVTTGGERLSKGLQQRFFERLDASLHNGYGPTEATVAVTYWSCQREDTLSTVPIGRPISNAQIYLLDAQCQPVPIGVPGELYIGGVSLASGYLNRPDLTAERFIEVPSHLPEISSARLYKTGDRARHRADGTIEFLGRVDHQVKIRGLRVELGEIEATLREHPQVQETVVVARTDEVKGQYLLAYLVVTGETDTLKQTLRSFLKRRLPDYMLPSALIWITAIPLKPNGKIDYQSLPMPDSVQPVTDTEYVLARTSTEKQLGQIWCELLKLEKIGIHDNFFESGGHSLLATQMLYRISDVFSVTLSLRNLFEFPTIAELAEAIEFLMFSQ</sequence>
<evidence type="ECO:0000256" key="3">
    <source>
        <dbReference type="ARBA" id="ARBA00022450"/>
    </source>
</evidence>
<dbReference type="RefSeq" id="WP_264326190.1">
    <property type="nucleotide sequence ID" value="NZ_JADEXQ010000061.1"/>
</dbReference>
<evidence type="ECO:0000256" key="2">
    <source>
        <dbReference type="ARBA" id="ARBA00006432"/>
    </source>
</evidence>
<dbReference type="GO" id="GO:0031177">
    <property type="term" value="F:phosphopantetheine binding"/>
    <property type="evidence" value="ECO:0007669"/>
    <property type="project" value="TreeGrafter"/>
</dbReference>
<keyword evidence="3" id="KW-0596">Phosphopantetheine</keyword>
<dbReference type="Pfam" id="PF00550">
    <property type="entry name" value="PP-binding"/>
    <property type="match status" value="1"/>
</dbReference>
<dbReference type="Pfam" id="PF13193">
    <property type="entry name" value="AMP-binding_C"/>
    <property type="match status" value="1"/>
</dbReference>
<dbReference type="SUPFAM" id="SSF47336">
    <property type="entry name" value="ACP-like"/>
    <property type="match status" value="1"/>
</dbReference>
<dbReference type="NCBIfam" id="TIGR01733">
    <property type="entry name" value="AA-adenyl-dom"/>
    <property type="match status" value="1"/>
</dbReference>
<evidence type="ECO:0000256" key="1">
    <source>
        <dbReference type="ARBA" id="ARBA00001957"/>
    </source>
</evidence>
<dbReference type="Gene3D" id="2.30.38.10">
    <property type="entry name" value="Luciferase, Domain 3"/>
    <property type="match status" value="1"/>
</dbReference>
<dbReference type="Gene3D" id="1.10.1200.10">
    <property type="entry name" value="ACP-like"/>
    <property type="match status" value="1"/>
</dbReference>
<gene>
    <name evidence="6" type="ORF">IQ266_16625</name>
</gene>
<dbReference type="Gene3D" id="3.30.300.30">
    <property type="match status" value="1"/>
</dbReference>
<dbReference type="InterPro" id="IPR045851">
    <property type="entry name" value="AMP-bd_C_sf"/>
</dbReference>
<dbReference type="PANTHER" id="PTHR45527:SF1">
    <property type="entry name" value="FATTY ACID SYNTHASE"/>
    <property type="match status" value="1"/>
</dbReference>
<dbReference type="PANTHER" id="PTHR45527">
    <property type="entry name" value="NONRIBOSOMAL PEPTIDE SYNTHETASE"/>
    <property type="match status" value="1"/>
</dbReference>
<dbReference type="InterPro" id="IPR010071">
    <property type="entry name" value="AA_adenyl_dom"/>
</dbReference>
<comment type="cofactor">
    <cofactor evidence="1">
        <name>pantetheine 4'-phosphate</name>
        <dbReference type="ChEBI" id="CHEBI:47942"/>
    </cofactor>
</comment>
<evidence type="ECO:0000313" key="6">
    <source>
        <dbReference type="EMBL" id="MBE9031360.1"/>
    </source>
</evidence>
<dbReference type="FunFam" id="3.30.300.30:FF:000010">
    <property type="entry name" value="Enterobactin synthetase component F"/>
    <property type="match status" value="1"/>
</dbReference>
<accession>A0A928VRQ5</accession>
<comment type="caution">
    <text evidence="6">The sequence shown here is derived from an EMBL/GenBank/DDBJ whole genome shotgun (WGS) entry which is preliminary data.</text>
</comment>
<dbReference type="GO" id="GO:0044550">
    <property type="term" value="P:secondary metabolite biosynthetic process"/>
    <property type="evidence" value="ECO:0007669"/>
    <property type="project" value="UniProtKB-ARBA"/>
</dbReference>
<dbReference type="InterPro" id="IPR036736">
    <property type="entry name" value="ACP-like_sf"/>
</dbReference>
<keyword evidence="4" id="KW-0597">Phosphoprotein</keyword>
<dbReference type="Pfam" id="PF00501">
    <property type="entry name" value="AMP-binding"/>
    <property type="match status" value="1"/>
</dbReference>
<dbReference type="InterPro" id="IPR023213">
    <property type="entry name" value="CAT-like_dom_sf"/>
</dbReference>
<dbReference type="Pfam" id="PF00668">
    <property type="entry name" value="Condensation"/>
    <property type="match status" value="1"/>
</dbReference>